<dbReference type="AlphaFoldDB" id="A0A016UTU7"/>
<name>A0A016UTU7_9BILA</name>
<dbReference type="Proteomes" id="UP000024635">
    <property type="component" value="Unassembled WGS sequence"/>
</dbReference>
<sequence length="69" mass="7923">MFLWSTAIQSNSWSIAMSSRDIISVARDFLARFHQFFTLLATHVRTKCDGLFHNQMNKRECGAFKGPQA</sequence>
<reference evidence="2" key="1">
    <citation type="journal article" date="2015" name="Nat. Genet.">
        <title>The genome and transcriptome of the zoonotic hookworm Ancylostoma ceylanicum identify infection-specific gene families.</title>
        <authorList>
            <person name="Schwarz E.M."/>
            <person name="Hu Y."/>
            <person name="Antoshechkin I."/>
            <person name="Miller M.M."/>
            <person name="Sternberg P.W."/>
            <person name="Aroian R.V."/>
        </authorList>
    </citation>
    <scope>NUCLEOTIDE SEQUENCE</scope>
    <source>
        <strain evidence="2">HY135</strain>
    </source>
</reference>
<comment type="caution">
    <text evidence="1">The sequence shown here is derived from an EMBL/GenBank/DDBJ whole genome shotgun (WGS) entry which is preliminary data.</text>
</comment>
<organism evidence="1 2">
    <name type="scientific">Ancylostoma ceylanicum</name>
    <dbReference type="NCBI Taxonomy" id="53326"/>
    <lineage>
        <taxon>Eukaryota</taxon>
        <taxon>Metazoa</taxon>
        <taxon>Ecdysozoa</taxon>
        <taxon>Nematoda</taxon>
        <taxon>Chromadorea</taxon>
        <taxon>Rhabditida</taxon>
        <taxon>Rhabditina</taxon>
        <taxon>Rhabditomorpha</taxon>
        <taxon>Strongyloidea</taxon>
        <taxon>Ancylostomatidae</taxon>
        <taxon>Ancylostomatinae</taxon>
        <taxon>Ancylostoma</taxon>
    </lineage>
</organism>
<proteinExistence type="predicted"/>
<protein>
    <submittedName>
        <fullName evidence="1">Uncharacterized protein</fullName>
    </submittedName>
</protein>
<keyword evidence="2" id="KW-1185">Reference proteome</keyword>
<dbReference type="EMBL" id="JARK01001365">
    <property type="protein sequence ID" value="EYC17898.1"/>
    <property type="molecule type" value="Genomic_DNA"/>
</dbReference>
<gene>
    <name evidence="1" type="primary">Acey_s0029.g1946</name>
    <name evidence="1" type="ORF">Y032_0029g1946</name>
</gene>
<evidence type="ECO:0000313" key="2">
    <source>
        <dbReference type="Proteomes" id="UP000024635"/>
    </source>
</evidence>
<evidence type="ECO:0000313" key="1">
    <source>
        <dbReference type="EMBL" id="EYC17898.1"/>
    </source>
</evidence>
<accession>A0A016UTU7</accession>